<dbReference type="InterPro" id="IPR015943">
    <property type="entry name" value="WD40/YVTN_repeat-like_dom_sf"/>
</dbReference>
<proteinExistence type="predicted"/>
<dbReference type="EMBL" id="MVBO01000030">
    <property type="protein sequence ID" value="OZJ04786.1"/>
    <property type="molecule type" value="Genomic_DNA"/>
</dbReference>
<gene>
    <name evidence="1" type="ORF">BZG36_01828</name>
</gene>
<comment type="caution">
    <text evidence="1">The sequence shown here is derived from an EMBL/GenBank/DDBJ whole genome shotgun (WGS) entry which is preliminary data.</text>
</comment>
<dbReference type="AlphaFoldDB" id="A0A261Y2F6"/>
<dbReference type="GO" id="GO:0005815">
    <property type="term" value="C:microtubule organizing center"/>
    <property type="evidence" value="ECO:0007669"/>
    <property type="project" value="TreeGrafter"/>
</dbReference>
<dbReference type="Proteomes" id="UP000242875">
    <property type="component" value="Unassembled WGS sequence"/>
</dbReference>
<dbReference type="PANTHER" id="PTHR16220:SF0">
    <property type="entry name" value="WD REPEAT-CONTAINING PROTEIN WRAP73"/>
    <property type="match status" value="1"/>
</dbReference>
<organism evidence="1 2">
    <name type="scientific">Bifiguratus adelaidae</name>
    <dbReference type="NCBI Taxonomy" id="1938954"/>
    <lineage>
        <taxon>Eukaryota</taxon>
        <taxon>Fungi</taxon>
        <taxon>Fungi incertae sedis</taxon>
        <taxon>Mucoromycota</taxon>
        <taxon>Mucoromycotina</taxon>
        <taxon>Endogonomycetes</taxon>
        <taxon>Endogonales</taxon>
        <taxon>Endogonales incertae sedis</taxon>
        <taxon>Bifiguratus</taxon>
    </lineage>
</organism>
<dbReference type="Pfam" id="PF00400">
    <property type="entry name" value="WD40"/>
    <property type="match status" value="1"/>
</dbReference>
<dbReference type="GO" id="GO:1990810">
    <property type="term" value="P:microtubule anchoring at mitotic spindle pole body"/>
    <property type="evidence" value="ECO:0007669"/>
    <property type="project" value="TreeGrafter"/>
</dbReference>
<keyword evidence="2" id="KW-1185">Reference proteome</keyword>
<accession>A0A261Y2F6</accession>
<dbReference type="SUPFAM" id="SSF82171">
    <property type="entry name" value="DPP6 N-terminal domain-like"/>
    <property type="match status" value="1"/>
</dbReference>
<evidence type="ECO:0000313" key="2">
    <source>
        <dbReference type="Proteomes" id="UP000242875"/>
    </source>
</evidence>
<evidence type="ECO:0008006" key="3">
    <source>
        <dbReference type="Google" id="ProtNLM"/>
    </source>
</evidence>
<dbReference type="Gene3D" id="2.130.10.10">
    <property type="entry name" value="YVTN repeat-like/Quinoprotein amine dehydrogenase"/>
    <property type="match status" value="3"/>
</dbReference>
<reference evidence="1 2" key="1">
    <citation type="journal article" date="2017" name="Mycologia">
        <title>Bifiguratus adelaidae, gen. et sp. nov., a new member of Mucoromycotina in endophytic and soil-dwelling habitats.</title>
        <authorList>
            <person name="Torres-Cruz T.J."/>
            <person name="Billingsley Tobias T.L."/>
            <person name="Almatruk M."/>
            <person name="Hesse C."/>
            <person name="Kuske C.R."/>
            <person name="Desiro A."/>
            <person name="Benucci G.M."/>
            <person name="Bonito G."/>
            <person name="Stajich J.E."/>
            <person name="Dunlap C."/>
            <person name="Arnold A.E."/>
            <person name="Porras-Alfaro A."/>
        </authorList>
    </citation>
    <scope>NUCLEOTIDE SEQUENCE [LARGE SCALE GENOMIC DNA]</scope>
    <source>
        <strain evidence="1 2">AZ0501</strain>
    </source>
</reference>
<dbReference type="InterPro" id="IPR052778">
    <property type="entry name" value="Centrosome-WD_assoc"/>
</dbReference>
<dbReference type="SMART" id="SM00320">
    <property type="entry name" value="WD40"/>
    <property type="match status" value="6"/>
</dbReference>
<dbReference type="PANTHER" id="PTHR16220">
    <property type="entry name" value="WD REPEAT PROTEIN 8-RELATED"/>
    <property type="match status" value="1"/>
</dbReference>
<evidence type="ECO:0000313" key="1">
    <source>
        <dbReference type="EMBL" id="OZJ04786.1"/>
    </source>
</evidence>
<dbReference type="InterPro" id="IPR001680">
    <property type="entry name" value="WD40_rpt"/>
</dbReference>
<dbReference type="OrthoDB" id="308690at2759"/>
<protein>
    <recommendedName>
        <fullName evidence="3">Anaphase-promoting complex subunit 4 WD40 domain-containing protein</fullName>
    </recommendedName>
</protein>
<name>A0A261Y2F6_9FUNG</name>
<sequence>MVGIQTSFSELYKLTNSIARYSPTGHFLATAVAERLVIRSTVTLKIVALFETATPIQYLAWSPDSEFVVTLSYKHHSLEVWNVRQSEWVGKLEDAVGGVVGVRFAPNSRCLLIWAEDLLRINIWDLSTRAMCYIQHPKHGPEKGFVIRPDKKYAALAEARDKDWIGIYRTDDWSLIKQFPADTNNLEHLSWSPDGQYLAVWDNCTDYTLLIYKPDGILLTRYIPHRANTTPSLGLGIKHVIWSPTGQYVAVSSYDGVLRLLETVWWACVGEFRQADADERYADVWVSVPSYHQKYEYVLNPPTHATVHLRPSNQPFPKTACTCDFSPDGAWIAFALKDATPTRIYMFSCRTLRCETLLQHDSPIRTMRWQPRQGRLVWWFEESDSFGVWTEDEGRGQ</sequence>
<dbReference type="GO" id="GO:1990811">
    <property type="term" value="C:MWP complex"/>
    <property type="evidence" value="ECO:0007669"/>
    <property type="project" value="TreeGrafter"/>
</dbReference>